<accession>A0A4V2MXA1</accession>
<dbReference type="Proteomes" id="UP000292702">
    <property type="component" value="Unassembled WGS sequence"/>
</dbReference>
<keyword evidence="3" id="KW-1185">Reference proteome</keyword>
<dbReference type="STRING" id="92696.A0A4V2MXA1"/>
<feature type="transmembrane region" description="Helical" evidence="1">
    <location>
        <begin position="12"/>
        <end position="40"/>
    </location>
</feature>
<evidence type="ECO:0000256" key="1">
    <source>
        <dbReference type="SAM" id="Phobius"/>
    </source>
</evidence>
<organism evidence="2 3">
    <name type="scientific">Steccherinum ochraceum</name>
    <dbReference type="NCBI Taxonomy" id="92696"/>
    <lineage>
        <taxon>Eukaryota</taxon>
        <taxon>Fungi</taxon>
        <taxon>Dikarya</taxon>
        <taxon>Basidiomycota</taxon>
        <taxon>Agaricomycotina</taxon>
        <taxon>Agaricomycetes</taxon>
        <taxon>Polyporales</taxon>
        <taxon>Steccherinaceae</taxon>
        <taxon>Steccherinum</taxon>
    </lineage>
</organism>
<proteinExistence type="predicted"/>
<dbReference type="EMBL" id="RWJN01000044">
    <property type="protein sequence ID" value="TCD69297.1"/>
    <property type="molecule type" value="Genomic_DNA"/>
</dbReference>
<evidence type="ECO:0000313" key="2">
    <source>
        <dbReference type="EMBL" id="TCD69297.1"/>
    </source>
</evidence>
<comment type="caution">
    <text evidence="2">The sequence shown here is derived from an EMBL/GenBank/DDBJ whole genome shotgun (WGS) entry which is preliminary data.</text>
</comment>
<name>A0A4V2MXA1_9APHY</name>
<sequence>MSKHFCCCIPVRAAVFFFSLLSLLVAGATAAFAWFILYEIDNDKVVGDFNFGSVNNTGKIAFIVTGAVFTLAALISLFGFVGAVFRKRRLVKSYSFFTWIIFLLSCAATGFFFYALYSGKNIFNGCQFTDSDGTVHECKLSLPTWQKVVATAAAVVTLFIQLYIAIVIGRYVEQLYDEHDEHSLGSYKLAKNVGASNSTYEPTYYPPTAQDSHQGLLNQGHSYPYTDSAHAFGSHA</sequence>
<keyword evidence="1" id="KW-1133">Transmembrane helix</keyword>
<gene>
    <name evidence="2" type="ORF">EIP91_008052</name>
</gene>
<protein>
    <submittedName>
        <fullName evidence="2">Uncharacterized protein</fullName>
    </submittedName>
</protein>
<feature type="transmembrane region" description="Helical" evidence="1">
    <location>
        <begin position="149"/>
        <end position="172"/>
    </location>
</feature>
<evidence type="ECO:0000313" key="3">
    <source>
        <dbReference type="Proteomes" id="UP000292702"/>
    </source>
</evidence>
<feature type="transmembrane region" description="Helical" evidence="1">
    <location>
        <begin position="96"/>
        <end position="117"/>
    </location>
</feature>
<dbReference type="OrthoDB" id="7862095at2759"/>
<feature type="transmembrane region" description="Helical" evidence="1">
    <location>
        <begin position="60"/>
        <end position="84"/>
    </location>
</feature>
<reference evidence="2 3" key="1">
    <citation type="submission" date="2018-11" db="EMBL/GenBank/DDBJ databases">
        <title>Genome assembly of Steccherinum ochraceum LE-BIN_3174, the white-rot fungus of the Steccherinaceae family (The Residual Polyporoid clade, Polyporales, Basidiomycota).</title>
        <authorList>
            <person name="Fedorova T.V."/>
            <person name="Glazunova O.A."/>
            <person name="Landesman E.O."/>
            <person name="Moiseenko K.V."/>
            <person name="Psurtseva N.V."/>
            <person name="Savinova O.S."/>
            <person name="Shakhova N.V."/>
            <person name="Tyazhelova T.V."/>
            <person name="Vasina D.V."/>
        </authorList>
    </citation>
    <scope>NUCLEOTIDE SEQUENCE [LARGE SCALE GENOMIC DNA]</scope>
    <source>
        <strain evidence="2 3">LE-BIN_3174</strain>
    </source>
</reference>
<keyword evidence="1" id="KW-0812">Transmembrane</keyword>
<keyword evidence="1" id="KW-0472">Membrane</keyword>
<dbReference type="AlphaFoldDB" id="A0A4V2MXA1"/>